<reference evidence="2 3" key="1">
    <citation type="submission" date="2022-11" db="EMBL/GenBank/DDBJ databases">
        <title>The characterization of three novel Bacteroidetes species and genomic analysis of their roles in tidal elemental geochemical cycles.</title>
        <authorList>
            <person name="Ma K."/>
        </authorList>
    </citation>
    <scope>NUCLEOTIDE SEQUENCE [LARGE SCALE GENOMIC DNA]</scope>
    <source>
        <strain evidence="2 3">M17</strain>
    </source>
</reference>
<sequence>MKTCKNNNFLVVLYCTFIFLLSPCLLAQNAGFDTTQFHPMYVKSNNGDFTLNLGLYTQFRYNFNIRNDVPDSIDNISRGYNLARTRLFFEGNYTDKFYYHFRTNINPSGNFEFFVAYLQYNIENGMYLRIGRQFMALGREDWIYPQDLAAIEFSANDFTYALWSSFGFQFGHTTSDKFRYWFGIGNGAYGGRRTFPAPRDSDLTLTTRLEYNIVGDNWGIWGDMLGRKGQPYGVMAGLGVGQLFRRDDEARLTDPKSGTQVNLDLSISGDGFHFFTQGILTSLQFDEGVANDNTTGGVYSTFGYWLSKKWFSYVRFDYISDGDREDITEDYVSPGIGISLYPFTWSNRYRFTLEYNHLTNPVNNTLVQPDGQLGVIESSYGPQSSIRFQAQFGF</sequence>
<gene>
    <name evidence="2" type="ORF">OO013_09930</name>
</gene>
<comment type="caution">
    <text evidence="2">The sequence shown here is derived from an EMBL/GenBank/DDBJ whole genome shotgun (WGS) entry which is preliminary data.</text>
</comment>
<feature type="chain" id="PRO_5045760432" evidence="1">
    <location>
        <begin position="28"/>
        <end position="394"/>
    </location>
</feature>
<accession>A0ABT3RQZ0</accession>
<evidence type="ECO:0000313" key="3">
    <source>
        <dbReference type="Proteomes" id="UP001209885"/>
    </source>
</evidence>
<evidence type="ECO:0000313" key="2">
    <source>
        <dbReference type="EMBL" id="MCX2744185.1"/>
    </source>
</evidence>
<dbReference type="EMBL" id="JAPFQN010000005">
    <property type="protein sequence ID" value="MCX2744185.1"/>
    <property type="molecule type" value="Genomic_DNA"/>
</dbReference>
<dbReference type="InterPro" id="IPR023614">
    <property type="entry name" value="Porin_dom_sf"/>
</dbReference>
<keyword evidence="1" id="KW-0732">Signal</keyword>
<protein>
    <submittedName>
        <fullName evidence="2">Porin</fullName>
    </submittedName>
</protein>
<name>A0ABT3RQZ0_9BACT</name>
<evidence type="ECO:0000256" key="1">
    <source>
        <dbReference type="SAM" id="SignalP"/>
    </source>
</evidence>
<dbReference type="RefSeq" id="WP_266056651.1">
    <property type="nucleotide sequence ID" value="NZ_JAPFQN010000005.1"/>
</dbReference>
<proteinExistence type="predicted"/>
<organism evidence="2 3">
    <name type="scientific">Mangrovivirga halotolerans</name>
    <dbReference type="NCBI Taxonomy" id="2993936"/>
    <lineage>
        <taxon>Bacteria</taxon>
        <taxon>Pseudomonadati</taxon>
        <taxon>Bacteroidota</taxon>
        <taxon>Cytophagia</taxon>
        <taxon>Cytophagales</taxon>
        <taxon>Mangrovivirgaceae</taxon>
        <taxon>Mangrovivirga</taxon>
    </lineage>
</organism>
<dbReference type="Gene3D" id="2.40.160.10">
    <property type="entry name" value="Porin"/>
    <property type="match status" value="1"/>
</dbReference>
<feature type="signal peptide" evidence="1">
    <location>
        <begin position="1"/>
        <end position="27"/>
    </location>
</feature>
<dbReference type="Proteomes" id="UP001209885">
    <property type="component" value="Unassembled WGS sequence"/>
</dbReference>
<keyword evidence="3" id="KW-1185">Reference proteome</keyword>